<keyword evidence="1" id="KW-1133">Transmembrane helix</keyword>
<evidence type="ECO:0000313" key="4">
    <source>
        <dbReference type="Proteomes" id="UP001198983"/>
    </source>
</evidence>
<dbReference type="KEGG" id="tem:JW646_05165"/>
<keyword evidence="4" id="KW-1185">Reference proteome</keyword>
<sequence length="312" mass="35275">MKRFKKFLLSILVVILISGISIGTFIGNLLFNVVISASSPKNAIYADYTYKSSYDNENWLTKKSNYKDKYITSFDNLKLHSYVVKQPKKTSKWAIVVHGYGEEGKFISRKALHFYEMGYNVLIPDLRGNGQSQGSYIGMGWDDRMDIIDWTNSIIKDDSKSEIVLYGTSMGGATVLMASGEDLPSNVKAIISDCAYTCVYDIFDYEIASYSNSSSFPIIDFTNMVTLIRAGYSLKDASAIDSVKKSKTPILYLHGDKDKFVPISMMNELYNATSSEKEKVSIKDGQHSNSDLAQPKFYWSTINEFLKEYIKY</sequence>
<protein>
    <submittedName>
        <fullName evidence="3">Alpha/beta hydrolase</fullName>
    </submittedName>
</protein>
<dbReference type="RefSeq" id="WP_228416828.1">
    <property type="nucleotide sequence ID" value="NZ_CP081135.1"/>
</dbReference>
<keyword evidence="1" id="KW-0812">Transmembrane</keyword>
<evidence type="ECO:0000259" key="2">
    <source>
        <dbReference type="Pfam" id="PF12146"/>
    </source>
</evidence>
<keyword evidence="3" id="KW-0378">Hydrolase</keyword>
<feature type="domain" description="Serine aminopeptidase S33" evidence="2">
    <location>
        <begin position="94"/>
        <end position="191"/>
    </location>
</feature>
<dbReference type="Gene3D" id="3.40.50.1820">
    <property type="entry name" value="alpha/beta hydrolase"/>
    <property type="match status" value="1"/>
</dbReference>
<accession>A0AAX2ZIJ4</accession>
<dbReference type="InterPro" id="IPR052920">
    <property type="entry name" value="DNA-binding_regulatory"/>
</dbReference>
<keyword evidence="1" id="KW-0472">Membrane</keyword>
<dbReference type="InterPro" id="IPR029058">
    <property type="entry name" value="AB_hydrolase_fold"/>
</dbReference>
<dbReference type="PANTHER" id="PTHR43358">
    <property type="entry name" value="ALPHA/BETA-HYDROLASE"/>
    <property type="match status" value="1"/>
</dbReference>
<reference evidence="3 4" key="1">
    <citation type="journal article" date="2023" name="Int. J. Syst. Evol. Microbiol.">
        <title>Terrisporobacter hibernicus sp. nov., isolated from bovine faeces in Northern Ireland.</title>
        <authorList>
            <person name="Mitchell M."/>
            <person name="Nguyen S.V."/>
            <person name="Connor M."/>
            <person name="Fairley D.J."/>
            <person name="Donoghue O."/>
            <person name="Marshall H."/>
            <person name="Koolman L."/>
            <person name="McMullan G."/>
            <person name="Schaffer K.E."/>
            <person name="McGrath J.W."/>
            <person name="Fanning S."/>
        </authorList>
    </citation>
    <scope>NUCLEOTIDE SEQUENCE [LARGE SCALE GENOMIC DNA]</scope>
    <source>
        <strain evidence="3 4">MCA3</strain>
    </source>
</reference>
<name>A0AAX2ZIJ4_9FIRM</name>
<evidence type="ECO:0000313" key="3">
    <source>
        <dbReference type="EMBL" id="UEL48841.1"/>
    </source>
</evidence>
<dbReference type="SUPFAM" id="SSF53474">
    <property type="entry name" value="alpha/beta-Hydrolases"/>
    <property type="match status" value="1"/>
</dbReference>
<dbReference type="Pfam" id="PF12146">
    <property type="entry name" value="Hydrolase_4"/>
    <property type="match status" value="1"/>
</dbReference>
<organism evidence="3 4">
    <name type="scientific">Terrisporobacter hibernicus</name>
    <dbReference type="NCBI Taxonomy" id="2813371"/>
    <lineage>
        <taxon>Bacteria</taxon>
        <taxon>Bacillati</taxon>
        <taxon>Bacillota</taxon>
        <taxon>Clostridia</taxon>
        <taxon>Peptostreptococcales</taxon>
        <taxon>Peptostreptococcaceae</taxon>
        <taxon>Terrisporobacter</taxon>
    </lineage>
</organism>
<dbReference type="EMBL" id="CP081135">
    <property type="protein sequence ID" value="UEL48841.1"/>
    <property type="molecule type" value="Genomic_DNA"/>
</dbReference>
<dbReference type="PANTHER" id="PTHR43358:SF4">
    <property type="entry name" value="ALPHA_BETA HYDROLASE FOLD-1 DOMAIN-CONTAINING PROTEIN"/>
    <property type="match status" value="1"/>
</dbReference>
<feature type="transmembrane region" description="Helical" evidence="1">
    <location>
        <begin position="7"/>
        <end position="31"/>
    </location>
</feature>
<dbReference type="Proteomes" id="UP001198983">
    <property type="component" value="Chromosome"/>
</dbReference>
<dbReference type="InterPro" id="IPR022742">
    <property type="entry name" value="Hydrolase_4"/>
</dbReference>
<dbReference type="AlphaFoldDB" id="A0AAX2ZIJ4"/>
<evidence type="ECO:0000256" key="1">
    <source>
        <dbReference type="SAM" id="Phobius"/>
    </source>
</evidence>
<proteinExistence type="predicted"/>
<dbReference type="GO" id="GO:0016787">
    <property type="term" value="F:hydrolase activity"/>
    <property type="evidence" value="ECO:0007669"/>
    <property type="project" value="UniProtKB-KW"/>
</dbReference>
<gene>
    <name evidence="3" type="ORF">JW646_05165</name>
</gene>